<feature type="compositionally biased region" description="Basic and acidic residues" evidence="1">
    <location>
        <begin position="77"/>
        <end position="86"/>
    </location>
</feature>
<reference evidence="3" key="1">
    <citation type="submission" date="2023-01" db="EMBL/GenBank/DDBJ databases">
        <title>The growth and conidiation of Purpureocillium lavendulum are regulated by nitrogen source and histone H3K14 acetylation.</title>
        <authorList>
            <person name="Tang P."/>
            <person name="Han J."/>
            <person name="Zhang C."/>
            <person name="Tang P."/>
            <person name="Qi F."/>
            <person name="Zhang K."/>
            <person name="Liang L."/>
        </authorList>
    </citation>
    <scope>NUCLEOTIDE SEQUENCE</scope>
    <source>
        <strain evidence="3">YMF1.00683</strain>
    </source>
</reference>
<dbReference type="CDD" id="cd02883">
    <property type="entry name" value="NUDIX_Hydrolase"/>
    <property type="match status" value="1"/>
</dbReference>
<evidence type="ECO:0000313" key="3">
    <source>
        <dbReference type="EMBL" id="KAJ6441571.1"/>
    </source>
</evidence>
<dbReference type="EMBL" id="JAQHRD010000004">
    <property type="protein sequence ID" value="KAJ6441571.1"/>
    <property type="molecule type" value="Genomic_DNA"/>
</dbReference>
<dbReference type="SUPFAM" id="SSF55811">
    <property type="entry name" value="Nudix"/>
    <property type="match status" value="1"/>
</dbReference>
<feature type="compositionally biased region" description="Basic and acidic residues" evidence="1">
    <location>
        <begin position="161"/>
        <end position="174"/>
    </location>
</feature>
<dbReference type="Proteomes" id="UP001163105">
    <property type="component" value="Unassembled WGS sequence"/>
</dbReference>
<feature type="region of interest" description="Disordered" evidence="1">
    <location>
        <begin position="247"/>
        <end position="280"/>
    </location>
</feature>
<feature type="domain" description="Nudix hydrolase" evidence="2">
    <location>
        <begin position="44"/>
        <end position="320"/>
    </location>
</feature>
<dbReference type="InterPro" id="IPR000086">
    <property type="entry name" value="NUDIX_hydrolase_dom"/>
</dbReference>
<organism evidence="3 4">
    <name type="scientific">Purpureocillium lavendulum</name>
    <dbReference type="NCBI Taxonomy" id="1247861"/>
    <lineage>
        <taxon>Eukaryota</taxon>
        <taxon>Fungi</taxon>
        <taxon>Dikarya</taxon>
        <taxon>Ascomycota</taxon>
        <taxon>Pezizomycotina</taxon>
        <taxon>Sordariomycetes</taxon>
        <taxon>Hypocreomycetidae</taxon>
        <taxon>Hypocreales</taxon>
        <taxon>Ophiocordycipitaceae</taxon>
        <taxon>Purpureocillium</taxon>
    </lineage>
</organism>
<dbReference type="InterPro" id="IPR015797">
    <property type="entry name" value="NUDIX_hydrolase-like_dom_sf"/>
</dbReference>
<feature type="compositionally biased region" description="Low complexity" evidence="1">
    <location>
        <begin position="62"/>
        <end position="76"/>
    </location>
</feature>
<protein>
    <submittedName>
        <fullName evidence="3">NUDIX domain-containing protein</fullName>
    </submittedName>
</protein>
<accession>A0AB34FRY4</accession>
<dbReference type="Gene3D" id="3.90.79.10">
    <property type="entry name" value="Nucleoside Triphosphate Pyrophosphohydrolase"/>
    <property type="match status" value="1"/>
</dbReference>
<dbReference type="Pfam" id="PF00293">
    <property type="entry name" value="NUDIX"/>
    <property type="match status" value="1"/>
</dbReference>
<gene>
    <name evidence="3" type="ORF">O9K51_05122</name>
</gene>
<proteinExistence type="predicted"/>
<feature type="region of interest" description="Disordered" evidence="1">
    <location>
        <begin position="60"/>
        <end position="86"/>
    </location>
</feature>
<name>A0AB34FRY4_9HYPO</name>
<feature type="region of interest" description="Disordered" evidence="1">
    <location>
        <begin position="148"/>
        <end position="185"/>
    </location>
</feature>
<keyword evidence="4" id="KW-1185">Reference proteome</keyword>
<evidence type="ECO:0000259" key="2">
    <source>
        <dbReference type="PROSITE" id="PS51462"/>
    </source>
</evidence>
<evidence type="ECO:0000313" key="4">
    <source>
        <dbReference type="Proteomes" id="UP001163105"/>
    </source>
</evidence>
<dbReference type="PROSITE" id="PS51462">
    <property type="entry name" value="NUDIX"/>
    <property type="match status" value="1"/>
</dbReference>
<evidence type="ECO:0000256" key="1">
    <source>
        <dbReference type="SAM" id="MobiDB-lite"/>
    </source>
</evidence>
<comment type="caution">
    <text evidence="3">The sequence shown here is derived from an EMBL/GenBank/DDBJ whole genome shotgun (WGS) entry which is preliminary data.</text>
</comment>
<sequence length="340" mass="36273">MAAPAQAAAAAAAAAAAHDFTVDAAVPACLSLPPREFLAARPHIHRLMAACMVFRRAEQHASTDNNNTNNATTTSDNRGRKQEERQGPVLQALLIRRAAADSYSLKWEIPGGSVSLARDASVLAAAARELREETGLRVARVRRPLGMLMHSSPSPLSCAPGDRDVDGTEDKAGEEQQEQEQAQEQERTLLLVEPPPGLGISPAEEQARQDPADDALTVTFLETGRRWGKVALLVDVREAVEGIPSRGRIGFTGGDDKEDGEGDRGGLGRKGGQAGQGAAAPTIVMDPREHEEWAWLTEEQVRRGVDAAGRPMEYTSAGVWRGVLAGFAARRALEGDDTPS</sequence>
<dbReference type="AlphaFoldDB" id="A0AB34FRY4"/>